<proteinExistence type="predicted"/>
<evidence type="ECO:0000313" key="2">
    <source>
        <dbReference type="Proteomes" id="UP001499924"/>
    </source>
</evidence>
<evidence type="ECO:0000313" key="1">
    <source>
        <dbReference type="EMBL" id="GAA3169258.1"/>
    </source>
</evidence>
<evidence type="ECO:0008006" key="3">
    <source>
        <dbReference type="Google" id="ProtNLM"/>
    </source>
</evidence>
<name>A0ABP6P7F1_9ACTN</name>
<dbReference type="SUPFAM" id="SSF51004">
    <property type="entry name" value="C-terminal (heme d1) domain of cytochrome cd1-nitrite reductase"/>
    <property type="match status" value="1"/>
</dbReference>
<dbReference type="InterPro" id="IPR011048">
    <property type="entry name" value="Haem_d1_sf"/>
</dbReference>
<dbReference type="EMBL" id="BAAAVV010000004">
    <property type="protein sequence ID" value="GAA3169258.1"/>
    <property type="molecule type" value="Genomic_DNA"/>
</dbReference>
<dbReference type="RefSeq" id="WP_344688992.1">
    <property type="nucleotide sequence ID" value="NZ_BAAAVV010000004.1"/>
</dbReference>
<dbReference type="Proteomes" id="UP001499924">
    <property type="component" value="Unassembled WGS sequence"/>
</dbReference>
<dbReference type="Pfam" id="PF08309">
    <property type="entry name" value="LVIVD"/>
    <property type="match status" value="2"/>
</dbReference>
<sequence>MTDQTGRSGSSKGLRTVAHDDLGGFGDGMQVMREGDAVYVGHFGPSGMGTSVLDASDPTSLTLVKQWEAPHGSHTHKVQVADGLLLVNHEQFRGGEPYSAGMAVYDLADPLDPQQIGWFDSTGKGVHRIVWEGGQYAYVSAIPEGFDDRIWVIVDMSDPRTPVEAGRWWWPGQWTGGGETLEVPDGKRYAAHHALVDGDTAYLGYGDAGLVVLDISDRSKPTQVGHLNWEPGGDTHTCLPLPGRDLLVVTDEVVTEGRAGEPHHVRIVNVSDPEAPRVVGICPPPPDEFYDRGLRFGPHNLHENRPGTYRSADLVFCTWFNAGLRVYDLRDAEHPVEVAHWLPDTPDGQAAAQINDVFVGADLDIWVTDRVSGGVYRLEADDDLQALMRERAL</sequence>
<dbReference type="InterPro" id="IPR013211">
    <property type="entry name" value="LVIVD"/>
</dbReference>
<protein>
    <recommendedName>
        <fullName evidence="3">LVIVD repeat-containing protein</fullName>
    </recommendedName>
</protein>
<accession>A0ABP6P7F1</accession>
<reference evidence="2" key="1">
    <citation type="journal article" date="2019" name="Int. J. Syst. Evol. Microbiol.">
        <title>The Global Catalogue of Microorganisms (GCM) 10K type strain sequencing project: providing services to taxonomists for standard genome sequencing and annotation.</title>
        <authorList>
            <consortium name="The Broad Institute Genomics Platform"/>
            <consortium name="The Broad Institute Genome Sequencing Center for Infectious Disease"/>
            <person name="Wu L."/>
            <person name="Ma J."/>
        </authorList>
    </citation>
    <scope>NUCLEOTIDE SEQUENCE [LARGE SCALE GENOMIC DNA]</scope>
    <source>
        <strain evidence="2">JCM 15614</strain>
    </source>
</reference>
<organism evidence="1 2">
    <name type="scientific">Blastococcus jejuensis</name>
    <dbReference type="NCBI Taxonomy" id="351224"/>
    <lineage>
        <taxon>Bacteria</taxon>
        <taxon>Bacillati</taxon>
        <taxon>Actinomycetota</taxon>
        <taxon>Actinomycetes</taxon>
        <taxon>Geodermatophilales</taxon>
        <taxon>Geodermatophilaceae</taxon>
        <taxon>Blastococcus</taxon>
    </lineage>
</organism>
<comment type="caution">
    <text evidence="1">The sequence shown here is derived from an EMBL/GenBank/DDBJ whole genome shotgun (WGS) entry which is preliminary data.</text>
</comment>
<keyword evidence="2" id="KW-1185">Reference proteome</keyword>
<gene>
    <name evidence="1" type="ORF">GCM10010531_22920</name>
</gene>